<evidence type="ECO:0000313" key="3">
    <source>
        <dbReference type="Proteomes" id="UP000184222"/>
    </source>
</evidence>
<feature type="chain" id="PRO_5009857962" evidence="1">
    <location>
        <begin position="23"/>
        <end position="145"/>
    </location>
</feature>
<dbReference type="STRING" id="573570.F7310_08695"/>
<dbReference type="EMBL" id="CP016796">
    <property type="protein sequence ID" value="API87432.1"/>
    <property type="molecule type" value="Genomic_DNA"/>
</dbReference>
<evidence type="ECO:0000256" key="1">
    <source>
        <dbReference type="SAM" id="SignalP"/>
    </source>
</evidence>
<dbReference type="Proteomes" id="UP000184222">
    <property type="component" value="Chromosome"/>
</dbReference>
<protein>
    <submittedName>
        <fullName evidence="2">Excinuclease</fullName>
    </submittedName>
</protein>
<evidence type="ECO:0000313" key="2">
    <source>
        <dbReference type="EMBL" id="API87432.1"/>
    </source>
</evidence>
<gene>
    <name evidence="2" type="ORF">F7310_08695</name>
</gene>
<dbReference type="OrthoDB" id="8161726at2"/>
<keyword evidence="1" id="KW-0732">Signal</keyword>
<sequence length="145" mass="15910">MKRFLVSLVVAGCCILPLTSYASDDIYNMSIESAMKLMPEKVKNQLGDFKFYFGKDSKPLTSSVVGTIHTSNRTNGVLKSYQKSCNWAFYSALIDLEKQAKAMDGKGVANIESNWKNNPTSSNETYVCANGLMMSGVALKGDVIK</sequence>
<keyword evidence="3" id="KW-1185">Reference proteome</keyword>
<name>A0A1L4BUB6_9GAMM</name>
<dbReference type="AlphaFoldDB" id="A0A1L4BUB6"/>
<reference evidence="2 3" key="1">
    <citation type="journal article" date="2016" name="Appl. Environ. Microbiol.">
        <title>Whole genome relationships among Francisella bacteria of diverse origin define new species and provide specific regions for detection.</title>
        <authorList>
            <person name="Challacombe J.F."/>
            <person name="Petersen J.M."/>
            <person name="Gallegos-Graves V."/>
            <person name="Hodge D."/>
            <person name="Pillai S."/>
            <person name="Kuske C.R."/>
        </authorList>
    </citation>
    <scope>NUCLEOTIDE SEQUENCE [LARGE SCALE GENOMIC DNA]</scope>
    <source>
        <strain evidence="3">TX07-7310</strain>
    </source>
</reference>
<organism evidence="2 3">
    <name type="scientific">Francisella uliginis</name>
    <dbReference type="NCBI Taxonomy" id="573570"/>
    <lineage>
        <taxon>Bacteria</taxon>
        <taxon>Pseudomonadati</taxon>
        <taxon>Pseudomonadota</taxon>
        <taxon>Gammaproteobacteria</taxon>
        <taxon>Thiotrichales</taxon>
        <taxon>Francisellaceae</taxon>
        <taxon>Francisella</taxon>
    </lineage>
</organism>
<proteinExistence type="predicted"/>
<dbReference type="KEGG" id="frx:F7310_08695"/>
<accession>A0A1L4BUB6</accession>
<feature type="signal peptide" evidence="1">
    <location>
        <begin position="1"/>
        <end position="22"/>
    </location>
</feature>
<dbReference type="RefSeq" id="WP_072713213.1">
    <property type="nucleotide sequence ID" value="NZ_CP016796.1"/>
</dbReference>